<organism evidence="2 3">
    <name type="scientific">Ravibacter arvi</name>
    <dbReference type="NCBI Taxonomy" id="2051041"/>
    <lineage>
        <taxon>Bacteria</taxon>
        <taxon>Pseudomonadati</taxon>
        <taxon>Bacteroidota</taxon>
        <taxon>Cytophagia</taxon>
        <taxon>Cytophagales</taxon>
        <taxon>Spirosomataceae</taxon>
        <taxon>Ravibacter</taxon>
    </lineage>
</organism>
<sequence length="183" mass="20386">MRNVVYGINLTADGCCDHTKGNGTEDVHEYFTNLFKDADLVVYGRKTYELMVPYWPERAKSLSESVSENEFAKAFDAIDKVVFSTTLVAAGEKTTIFRGNLAEEMTKLKRLPGKKISVGGVNLPSQLIALGLVDEFHFVIHPTFAGEGRRLMDDTKFLKQPELKLVESKVLVSGAIALHYVKQ</sequence>
<evidence type="ECO:0000259" key="1">
    <source>
        <dbReference type="Pfam" id="PF01872"/>
    </source>
</evidence>
<dbReference type="SUPFAM" id="SSF53597">
    <property type="entry name" value="Dihydrofolate reductase-like"/>
    <property type="match status" value="1"/>
</dbReference>
<name>A0ABP8M3R2_9BACT</name>
<feature type="domain" description="Bacterial bifunctional deaminase-reductase C-terminal" evidence="1">
    <location>
        <begin position="4"/>
        <end position="174"/>
    </location>
</feature>
<accession>A0ABP8M3R2</accession>
<evidence type="ECO:0000313" key="2">
    <source>
        <dbReference type="EMBL" id="GAA4443622.1"/>
    </source>
</evidence>
<dbReference type="InterPro" id="IPR050765">
    <property type="entry name" value="Riboflavin_Biosynth_HTPR"/>
</dbReference>
<dbReference type="RefSeq" id="WP_345031118.1">
    <property type="nucleotide sequence ID" value="NZ_BAABEY010000030.1"/>
</dbReference>
<dbReference type="PANTHER" id="PTHR38011:SF11">
    <property type="entry name" value="2,5-DIAMINO-6-RIBOSYLAMINO-4(3H)-PYRIMIDINONE 5'-PHOSPHATE REDUCTASE"/>
    <property type="match status" value="1"/>
</dbReference>
<protein>
    <submittedName>
        <fullName evidence="2">Dihydrofolate reductase family protein</fullName>
    </submittedName>
</protein>
<comment type="caution">
    <text evidence="2">The sequence shown here is derived from an EMBL/GenBank/DDBJ whole genome shotgun (WGS) entry which is preliminary data.</text>
</comment>
<dbReference type="Pfam" id="PF01872">
    <property type="entry name" value="RibD_C"/>
    <property type="match status" value="1"/>
</dbReference>
<dbReference type="EMBL" id="BAABEY010000030">
    <property type="protein sequence ID" value="GAA4443622.1"/>
    <property type="molecule type" value="Genomic_DNA"/>
</dbReference>
<gene>
    <name evidence="2" type="ORF">GCM10023091_32460</name>
</gene>
<dbReference type="InterPro" id="IPR002734">
    <property type="entry name" value="RibDG_C"/>
</dbReference>
<dbReference type="InterPro" id="IPR024072">
    <property type="entry name" value="DHFR-like_dom_sf"/>
</dbReference>
<evidence type="ECO:0000313" key="3">
    <source>
        <dbReference type="Proteomes" id="UP001501508"/>
    </source>
</evidence>
<dbReference type="Proteomes" id="UP001501508">
    <property type="component" value="Unassembled WGS sequence"/>
</dbReference>
<dbReference type="PANTHER" id="PTHR38011">
    <property type="entry name" value="DIHYDROFOLATE REDUCTASE FAMILY PROTEIN (AFU_ORTHOLOGUE AFUA_8G06820)"/>
    <property type="match status" value="1"/>
</dbReference>
<keyword evidence="3" id="KW-1185">Reference proteome</keyword>
<proteinExistence type="predicted"/>
<dbReference type="Gene3D" id="3.40.430.10">
    <property type="entry name" value="Dihydrofolate Reductase, subunit A"/>
    <property type="match status" value="1"/>
</dbReference>
<reference evidence="3" key="1">
    <citation type="journal article" date="2019" name="Int. J. Syst. Evol. Microbiol.">
        <title>The Global Catalogue of Microorganisms (GCM) 10K type strain sequencing project: providing services to taxonomists for standard genome sequencing and annotation.</title>
        <authorList>
            <consortium name="The Broad Institute Genomics Platform"/>
            <consortium name="The Broad Institute Genome Sequencing Center for Infectious Disease"/>
            <person name="Wu L."/>
            <person name="Ma J."/>
        </authorList>
    </citation>
    <scope>NUCLEOTIDE SEQUENCE [LARGE SCALE GENOMIC DNA]</scope>
    <source>
        <strain evidence="3">JCM 31920</strain>
    </source>
</reference>